<accession>A0A5Q0UFF9</accession>
<dbReference type="InterPro" id="IPR052027">
    <property type="entry name" value="PspC"/>
</dbReference>
<comment type="subcellular location">
    <subcellularLocation>
        <location evidence="1">Cell membrane</location>
        <topology evidence="1">Single-pass membrane protein</topology>
    </subcellularLocation>
</comment>
<dbReference type="KEGG" id="ncon:LC1Nh_0196"/>
<dbReference type="RefSeq" id="WP_153549839.1">
    <property type="nucleotide sequence ID" value="NZ_CP040089.1"/>
</dbReference>
<evidence type="ECO:0000256" key="3">
    <source>
        <dbReference type="ARBA" id="ARBA00022692"/>
    </source>
</evidence>
<evidence type="ECO:0000256" key="2">
    <source>
        <dbReference type="ARBA" id="ARBA00022475"/>
    </source>
</evidence>
<dbReference type="PANTHER" id="PTHR33885">
    <property type="entry name" value="PHAGE SHOCK PROTEIN C"/>
    <property type="match status" value="1"/>
</dbReference>
<evidence type="ECO:0000256" key="6">
    <source>
        <dbReference type="SAM" id="Phobius"/>
    </source>
</evidence>
<dbReference type="InterPro" id="IPR007168">
    <property type="entry name" value="Phageshock_PspC_N"/>
</dbReference>
<keyword evidence="4 6" id="KW-1133">Transmembrane helix</keyword>
<reference evidence="9" key="1">
    <citation type="submission" date="2019-05" db="EMBL/GenBank/DDBJ databases">
        <title>Candidatus Nanohalobium constans, a novel model system to study the DPANN nano-sized archaea: genomic and physiological characterization of a nanoarchaeon co-cultured with its chitinotrophic host.</title>
        <authorList>
            <person name="La Cono V."/>
            <person name="Arcadi E."/>
            <person name="Crisafi F."/>
            <person name="Denaro R."/>
            <person name="La Spada G."/>
            <person name="Messina E."/>
            <person name="Smedile F."/>
            <person name="Toshchakov S.V."/>
            <person name="Shevchenko M.A."/>
            <person name="Golyshin P.N."/>
            <person name="Golyshina O.V."/>
            <person name="Ferrer M."/>
            <person name="Rohde M."/>
            <person name="Mushegian A."/>
            <person name="Sorokin D.Y."/>
            <person name="Giuliano L."/>
            <person name="Yakimov M.M."/>
        </authorList>
    </citation>
    <scope>NUCLEOTIDE SEQUENCE [LARGE SCALE GENOMIC DNA]</scope>
    <source>
        <strain evidence="9">LC1Nh</strain>
    </source>
</reference>
<evidence type="ECO:0000259" key="7">
    <source>
        <dbReference type="Pfam" id="PF04024"/>
    </source>
</evidence>
<dbReference type="EMBL" id="CP040089">
    <property type="protein sequence ID" value="QGA80101.1"/>
    <property type="molecule type" value="Genomic_DNA"/>
</dbReference>
<keyword evidence="9" id="KW-1185">Reference proteome</keyword>
<dbReference type="Pfam" id="PF04024">
    <property type="entry name" value="PspC"/>
    <property type="match status" value="1"/>
</dbReference>
<keyword evidence="2" id="KW-1003">Cell membrane</keyword>
<dbReference type="OrthoDB" id="103681at2157"/>
<feature type="domain" description="Phage shock protein PspC N-terminal" evidence="7">
    <location>
        <begin position="5"/>
        <end position="60"/>
    </location>
</feature>
<evidence type="ECO:0000256" key="5">
    <source>
        <dbReference type="ARBA" id="ARBA00023136"/>
    </source>
</evidence>
<dbReference type="GO" id="GO:0005886">
    <property type="term" value="C:plasma membrane"/>
    <property type="evidence" value="ECO:0007669"/>
    <property type="project" value="UniProtKB-SubCell"/>
</dbReference>
<dbReference type="Proteomes" id="UP000377803">
    <property type="component" value="Chromosome"/>
</dbReference>
<keyword evidence="3 6" id="KW-0812">Transmembrane</keyword>
<feature type="transmembrane region" description="Helical" evidence="6">
    <location>
        <begin position="35"/>
        <end position="57"/>
    </location>
</feature>
<evidence type="ECO:0000313" key="9">
    <source>
        <dbReference type="Proteomes" id="UP000377803"/>
    </source>
</evidence>
<sequence length="83" mass="9214">MSDNRLYRSEEDKILGGVCGGIAEVYDLDPSLVRIATLLLVIGQIGILGYIAAWLIIPTESEVKNHKNVKDVEAEKVEDEEEE</sequence>
<proteinExistence type="predicted"/>
<keyword evidence="5 6" id="KW-0472">Membrane</keyword>
<dbReference type="AlphaFoldDB" id="A0A5Q0UFF9"/>
<dbReference type="PANTHER" id="PTHR33885:SF3">
    <property type="entry name" value="PHAGE SHOCK PROTEIN C"/>
    <property type="match status" value="1"/>
</dbReference>
<evidence type="ECO:0000256" key="4">
    <source>
        <dbReference type="ARBA" id="ARBA00022989"/>
    </source>
</evidence>
<gene>
    <name evidence="8" type="primary">pspC</name>
    <name evidence="8" type="ORF">LC1Nh_0196</name>
</gene>
<dbReference type="GeneID" id="42364577"/>
<protein>
    <submittedName>
        <fullName evidence="8">Phage shock protein C</fullName>
    </submittedName>
</protein>
<name>A0A5Q0UFF9_9ARCH</name>
<evidence type="ECO:0000313" key="8">
    <source>
        <dbReference type="EMBL" id="QGA80101.1"/>
    </source>
</evidence>
<evidence type="ECO:0000256" key="1">
    <source>
        <dbReference type="ARBA" id="ARBA00004162"/>
    </source>
</evidence>
<organism evidence="8 9">
    <name type="scientific">Candidatus Nanohalobium constans</name>
    <dbReference type="NCBI Taxonomy" id="2565781"/>
    <lineage>
        <taxon>Archaea</taxon>
        <taxon>Candidatus Nanohalarchaeota</taxon>
        <taxon>Candidatus Nanohalobia</taxon>
        <taxon>Candidatus Nanohalobiales</taxon>
        <taxon>Candidatus Nanohalobiaceae</taxon>
        <taxon>Candidatus Nanohalobium</taxon>
    </lineage>
</organism>